<accession>A0A370SU10</accession>
<protein>
    <submittedName>
        <fullName evidence="2">Uncharacterized protein</fullName>
    </submittedName>
</protein>
<dbReference type="Proteomes" id="UP000255365">
    <property type="component" value="Unassembled WGS sequence"/>
</dbReference>
<evidence type="ECO:0000256" key="1">
    <source>
        <dbReference type="SAM" id="SignalP"/>
    </source>
</evidence>
<dbReference type="EMBL" id="QRAV01000003">
    <property type="protein sequence ID" value="RDL23227.1"/>
    <property type="molecule type" value="Genomic_DNA"/>
</dbReference>
<feature type="signal peptide" evidence="1">
    <location>
        <begin position="1"/>
        <end position="20"/>
    </location>
</feature>
<keyword evidence="1" id="KW-0732">Signal</keyword>
<reference evidence="2 3" key="1">
    <citation type="submission" date="2018-07" db="EMBL/GenBank/DDBJ databases">
        <title>Genome sequencing of rice bacterial endophytes.</title>
        <authorList>
            <person name="Venturi V."/>
        </authorList>
    </citation>
    <scope>NUCLEOTIDE SEQUENCE [LARGE SCALE GENOMIC DNA]</scope>
    <source>
        <strain evidence="2 3">E2333</strain>
    </source>
</reference>
<comment type="caution">
    <text evidence="2">The sequence shown here is derived from an EMBL/GenBank/DDBJ whole genome shotgun (WGS) entry which is preliminary data.</text>
</comment>
<dbReference type="AlphaFoldDB" id="A0A370SU10"/>
<sequence>MQWKTMMLLLMMAGAGAGQAADLQFTSSADFKRLQILLEDQDGANPDHVELSVTLTAEAAKRAQQVSLAAMGQPLTVSINGLPVTTATVHSVLRERFRISIERPVAKRLLPTLIN</sequence>
<proteinExistence type="predicted"/>
<gene>
    <name evidence="2" type="ORF">DEU51_103360</name>
</gene>
<evidence type="ECO:0000313" key="2">
    <source>
        <dbReference type="EMBL" id="RDL23227.1"/>
    </source>
</evidence>
<evidence type="ECO:0000313" key="3">
    <source>
        <dbReference type="Proteomes" id="UP000255365"/>
    </source>
</evidence>
<feature type="chain" id="PRO_5016785810" evidence="1">
    <location>
        <begin position="21"/>
        <end position="115"/>
    </location>
</feature>
<name>A0A370SU10_PSEJE</name>
<dbReference type="RefSeq" id="WP_042557981.1">
    <property type="nucleotide sequence ID" value="NZ_QRAV01000003.1"/>
</dbReference>
<organism evidence="2 3">
    <name type="scientific">Pseudomonas jessenii</name>
    <dbReference type="NCBI Taxonomy" id="77298"/>
    <lineage>
        <taxon>Bacteria</taxon>
        <taxon>Pseudomonadati</taxon>
        <taxon>Pseudomonadota</taxon>
        <taxon>Gammaproteobacteria</taxon>
        <taxon>Pseudomonadales</taxon>
        <taxon>Pseudomonadaceae</taxon>
        <taxon>Pseudomonas</taxon>
    </lineage>
</organism>